<evidence type="ECO:0000313" key="1">
    <source>
        <dbReference type="EMBL" id="VWO99195.1"/>
    </source>
</evidence>
<accession>A0A5K1K1R7</accession>
<protein>
    <submittedName>
        <fullName evidence="1">N/A</fullName>
    </submittedName>
</protein>
<gene>
    <name evidence="1" type="primary">Q9Y8A2</name>
</gene>
<sequence>MNSSPAPFNVACNPDLFSTEVNRVANETCRSLTIYADGRPQRPHFNDDGPVGVGLALELASVPDRLPNLRHISITHTDWAHVHIFQHMRLSGFPPQATHLSLTYAFTDASRGHISPLSVDNALAWTYRPIFGRTKPASAPGLRHLALSGVPTPMPGLLLRHVCTHVETLELTRPLPGQLPALVPLPPSVRTLVLRYPGTAPSKREMVAWLLPVVLKREIFPPLAMARSGSGGARDLDVPRARPRIVVRSGTPDPVLFIELWRECRRYDVELVYERDDSRGPVAPPGARREALGAYTDGPSPLVVKALPYWKEGRPLPGYY</sequence>
<dbReference type="EMBL" id="LR727466">
    <property type="protein sequence ID" value="VWO99195.1"/>
    <property type="molecule type" value="Genomic_DNA"/>
</dbReference>
<organism evidence="1">
    <name type="scientific">Ganoderma boninense</name>
    <dbReference type="NCBI Taxonomy" id="34458"/>
    <lineage>
        <taxon>Eukaryota</taxon>
        <taxon>Fungi</taxon>
        <taxon>Dikarya</taxon>
        <taxon>Basidiomycota</taxon>
        <taxon>Agaricomycotina</taxon>
        <taxon>Agaricomycetes</taxon>
        <taxon>Polyporales</taxon>
        <taxon>Polyporaceae</taxon>
        <taxon>Ganoderma</taxon>
    </lineage>
</organism>
<dbReference type="AlphaFoldDB" id="A0A5K1K1R7"/>
<proteinExistence type="predicted"/>
<reference evidence="1" key="1">
    <citation type="submission" date="2019-10" db="EMBL/GenBank/DDBJ databases">
        <authorList>
            <person name="Nor Muhammad N."/>
        </authorList>
    </citation>
    <scope>NUCLEOTIDE SEQUENCE</scope>
</reference>
<name>A0A5K1K1R7_9APHY</name>